<dbReference type="RefSeq" id="WP_134017953.1">
    <property type="nucleotide sequence ID" value="NZ_SOEC01000008.1"/>
</dbReference>
<name>A0A4R8FRB1_9GAMM</name>
<organism evidence="1 2">
    <name type="scientific">Modicisalibacter xianhensis</name>
    <dbReference type="NCBI Taxonomy" id="442341"/>
    <lineage>
        <taxon>Bacteria</taxon>
        <taxon>Pseudomonadati</taxon>
        <taxon>Pseudomonadota</taxon>
        <taxon>Gammaproteobacteria</taxon>
        <taxon>Oceanospirillales</taxon>
        <taxon>Halomonadaceae</taxon>
        <taxon>Modicisalibacter</taxon>
    </lineage>
</organism>
<proteinExistence type="predicted"/>
<dbReference type="Proteomes" id="UP000294489">
    <property type="component" value="Unassembled WGS sequence"/>
</dbReference>
<accession>A0A4R8FRB1</accession>
<comment type="caution">
    <text evidence="1">The sequence shown here is derived from an EMBL/GenBank/DDBJ whole genome shotgun (WGS) entry which is preliminary data.</text>
</comment>
<protein>
    <recommendedName>
        <fullName evidence="3">Transposase</fullName>
    </recommendedName>
</protein>
<evidence type="ECO:0000313" key="1">
    <source>
        <dbReference type="EMBL" id="TDX29111.1"/>
    </source>
</evidence>
<evidence type="ECO:0008006" key="3">
    <source>
        <dbReference type="Google" id="ProtNLM"/>
    </source>
</evidence>
<dbReference type="AlphaFoldDB" id="A0A4R8FRB1"/>
<gene>
    <name evidence="1" type="ORF">DFO67_108155</name>
</gene>
<sequence length="67" mass="7777">MKKKTYHPVHLEHGDHRPATARWGVLIEVKGITASLLGEWFETYAEADARADDLNRQERANMYRLLV</sequence>
<evidence type="ECO:0000313" key="2">
    <source>
        <dbReference type="Proteomes" id="UP000294489"/>
    </source>
</evidence>
<dbReference type="EMBL" id="SOEC01000008">
    <property type="protein sequence ID" value="TDX29111.1"/>
    <property type="molecule type" value="Genomic_DNA"/>
</dbReference>
<reference evidence="1 2" key="1">
    <citation type="submission" date="2019-03" db="EMBL/GenBank/DDBJ databases">
        <title>Freshwater and sediment microbial communities from various areas in North America, analyzing microbe dynamics in response to fracking.</title>
        <authorList>
            <person name="Lamendella R."/>
        </authorList>
    </citation>
    <scope>NUCLEOTIDE SEQUENCE [LARGE SCALE GENOMIC DNA]</scope>
    <source>
        <strain evidence="1 2">6_TX</strain>
    </source>
</reference>